<organism evidence="1 2">
    <name type="scientific">Vitis vinifera</name>
    <name type="common">Grape</name>
    <dbReference type="NCBI Taxonomy" id="29760"/>
    <lineage>
        <taxon>Eukaryota</taxon>
        <taxon>Viridiplantae</taxon>
        <taxon>Streptophyta</taxon>
        <taxon>Embryophyta</taxon>
        <taxon>Tracheophyta</taxon>
        <taxon>Spermatophyta</taxon>
        <taxon>Magnoliopsida</taxon>
        <taxon>eudicotyledons</taxon>
        <taxon>Gunneridae</taxon>
        <taxon>Pentapetalae</taxon>
        <taxon>rosids</taxon>
        <taxon>Vitales</taxon>
        <taxon>Vitaceae</taxon>
        <taxon>Viteae</taxon>
        <taxon>Vitis</taxon>
    </lineage>
</organism>
<sequence length="204" mass="23201">MWEQRGWSWWCWLMKTSPLRDRSQSTDDHRRGVNDKSLQGFQWVRRFSGSGDGLGSSASSAIEDTMVLGGRKELPRGSIGSDGVTDLTIVPVESVFVRPLAELTDFQLEEGGRDEGWNSSCLAKFSQCIGMPTRGFEEEILYLLRRMKGRIDQKGQDGVSRKTKSPYSKSVRELKKLKWTMSYKKTRVDTELGFSLRASMSRCK</sequence>
<gene>
    <name evidence="1" type="ORF">CK203_076058</name>
</gene>
<dbReference type="AlphaFoldDB" id="A0A438EM32"/>
<name>A0A438EM32_VITVI</name>
<evidence type="ECO:0000313" key="1">
    <source>
        <dbReference type="EMBL" id="RVW48737.1"/>
    </source>
</evidence>
<dbReference type="Proteomes" id="UP000288805">
    <property type="component" value="Unassembled WGS sequence"/>
</dbReference>
<accession>A0A438EM32</accession>
<comment type="caution">
    <text evidence="1">The sequence shown here is derived from an EMBL/GenBank/DDBJ whole genome shotgun (WGS) entry which is preliminary data.</text>
</comment>
<proteinExistence type="predicted"/>
<protein>
    <submittedName>
        <fullName evidence="1">Uncharacterized protein</fullName>
    </submittedName>
</protein>
<evidence type="ECO:0000313" key="2">
    <source>
        <dbReference type="Proteomes" id="UP000288805"/>
    </source>
</evidence>
<dbReference type="EMBL" id="QGNW01001243">
    <property type="protein sequence ID" value="RVW48737.1"/>
    <property type="molecule type" value="Genomic_DNA"/>
</dbReference>
<reference evidence="1 2" key="1">
    <citation type="journal article" date="2018" name="PLoS Genet.">
        <title>Population sequencing reveals clonal diversity and ancestral inbreeding in the grapevine cultivar Chardonnay.</title>
        <authorList>
            <person name="Roach M.J."/>
            <person name="Johnson D.L."/>
            <person name="Bohlmann J."/>
            <person name="van Vuuren H.J."/>
            <person name="Jones S.J."/>
            <person name="Pretorius I.S."/>
            <person name="Schmidt S.A."/>
            <person name="Borneman A.R."/>
        </authorList>
    </citation>
    <scope>NUCLEOTIDE SEQUENCE [LARGE SCALE GENOMIC DNA]</scope>
    <source>
        <strain evidence="2">cv. Chardonnay</strain>
        <tissue evidence="1">Leaf</tissue>
    </source>
</reference>